<gene>
    <name evidence="3" type="ORF">C8D76_1111</name>
</gene>
<organism evidence="3 4">
    <name type="scientific">Alitibacter langaaensis DSM 22999</name>
    <dbReference type="NCBI Taxonomy" id="1122935"/>
    <lineage>
        <taxon>Bacteria</taxon>
        <taxon>Pseudomonadati</taxon>
        <taxon>Pseudomonadota</taxon>
        <taxon>Gammaproteobacteria</taxon>
        <taxon>Pasteurellales</taxon>
        <taxon>Pasteurellaceae</taxon>
        <taxon>Alitibacter</taxon>
    </lineage>
</organism>
<dbReference type="AlphaFoldDB" id="A0A2U0SMW6"/>
<name>A0A2U0SMW6_9PAST</name>
<feature type="domain" description="GmrSD restriction endonucleases N-terminal" evidence="1">
    <location>
        <begin position="24"/>
        <end position="188"/>
    </location>
</feature>
<evidence type="ECO:0000313" key="4">
    <source>
        <dbReference type="Proteomes" id="UP000245909"/>
    </source>
</evidence>
<keyword evidence="4" id="KW-1185">Reference proteome</keyword>
<protein>
    <submittedName>
        <fullName evidence="3">Uncharacterized protein DUF262</fullName>
    </submittedName>
</protein>
<evidence type="ECO:0000313" key="3">
    <source>
        <dbReference type="EMBL" id="PVX32688.1"/>
    </source>
</evidence>
<proteinExistence type="predicted"/>
<sequence length="274" mass="32203">MSENKKEVLTKEKKIRCVLLKENLFISDYQRPYKWTMKNITQLLNDLYANFEGGKKVYRIGTVVIHRNNSNHNNDDSQNTLEIVDGQQRLISLCLIVYLLTGDDSFSLLKCNLHHSISEDNLKENRRAVEQFIQDRVKDKKEFSDYILDTCEFVYIQLTTIDEAFQFFDSQNARGKSLEPYDLLKAYHLRELEADEKTIYECVENWEKAVDVEIGNLAQVINSILFRLRRWYKYQSAESFTVKELDTFKGTNAKNNYPYINQQLANYNLGADVD</sequence>
<dbReference type="Pfam" id="PF25202">
    <property type="entry name" value="DUF7834"/>
    <property type="match status" value="1"/>
</dbReference>
<dbReference type="Pfam" id="PF03235">
    <property type="entry name" value="GmrSD_N"/>
    <property type="match status" value="1"/>
</dbReference>
<comment type="caution">
    <text evidence="3">The sequence shown here is derived from an EMBL/GenBank/DDBJ whole genome shotgun (WGS) entry which is preliminary data.</text>
</comment>
<evidence type="ECO:0000259" key="1">
    <source>
        <dbReference type="Pfam" id="PF03235"/>
    </source>
</evidence>
<dbReference type="RefSeq" id="WP_116632149.1">
    <property type="nucleotide sequence ID" value="NZ_QENU01000011.1"/>
</dbReference>
<dbReference type="InterPro" id="IPR057156">
    <property type="entry name" value="DUF7834"/>
</dbReference>
<reference evidence="3 4" key="1">
    <citation type="submission" date="2018-05" db="EMBL/GenBank/DDBJ databases">
        <title>Genomic Encyclopedia of Type Strains, Phase IV (KMG-IV): sequencing the most valuable type-strain genomes for metagenomic binning, comparative biology and taxonomic classification.</title>
        <authorList>
            <person name="Goeker M."/>
        </authorList>
    </citation>
    <scope>NUCLEOTIDE SEQUENCE [LARGE SCALE GENOMIC DNA]</scope>
    <source>
        <strain evidence="3 4">DSM 22999</strain>
    </source>
</reference>
<dbReference type="PANTHER" id="PTHR35149">
    <property type="entry name" value="SLL5132 PROTEIN"/>
    <property type="match status" value="1"/>
</dbReference>
<evidence type="ECO:0000259" key="2">
    <source>
        <dbReference type="Pfam" id="PF25202"/>
    </source>
</evidence>
<feature type="domain" description="DUF7834" evidence="2">
    <location>
        <begin position="200"/>
        <end position="268"/>
    </location>
</feature>
<dbReference type="Proteomes" id="UP000245909">
    <property type="component" value="Unassembled WGS sequence"/>
</dbReference>
<dbReference type="OrthoDB" id="9798761at2"/>
<dbReference type="EMBL" id="QENU01000011">
    <property type="protein sequence ID" value="PVX32688.1"/>
    <property type="molecule type" value="Genomic_DNA"/>
</dbReference>
<accession>A0A2U0SMW6</accession>
<dbReference type="InterPro" id="IPR004919">
    <property type="entry name" value="GmrSD_N"/>
</dbReference>
<dbReference type="PANTHER" id="PTHR35149:SF2">
    <property type="entry name" value="DUF262 DOMAIN-CONTAINING PROTEIN"/>
    <property type="match status" value="1"/>
</dbReference>